<dbReference type="AlphaFoldDB" id="A0A6C0LAP9"/>
<organism evidence="2">
    <name type="scientific">viral metagenome</name>
    <dbReference type="NCBI Taxonomy" id="1070528"/>
    <lineage>
        <taxon>unclassified sequences</taxon>
        <taxon>metagenomes</taxon>
        <taxon>organismal metagenomes</taxon>
    </lineage>
</organism>
<evidence type="ECO:0000256" key="1">
    <source>
        <dbReference type="SAM" id="Phobius"/>
    </source>
</evidence>
<keyword evidence="1" id="KW-0472">Membrane</keyword>
<evidence type="ECO:0000313" key="2">
    <source>
        <dbReference type="EMBL" id="QHU26738.1"/>
    </source>
</evidence>
<feature type="transmembrane region" description="Helical" evidence="1">
    <location>
        <begin position="110"/>
        <end position="128"/>
    </location>
</feature>
<dbReference type="EMBL" id="MN740444">
    <property type="protein sequence ID" value="QHU26738.1"/>
    <property type="molecule type" value="Genomic_DNA"/>
</dbReference>
<proteinExistence type="predicted"/>
<protein>
    <submittedName>
        <fullName evidence="2">Uncharacterized protein</fullName>
    </submittedName>
</protein>
<keyword evidence="1" id="KW-0812">Transmembrane</keyword>
<reference evidence="2" key="1">
    <citation type="journal article" date="2020" name="Nature">
        <title>Giant virus diversity and host interactions through global metagenomics.</title>
        <authorList>
            <person name="Schulz F."/>
            <person name="Roux S."/>
            <person name="Paez-Espino D."/>
            <person name="Jungbluth S."/>
            <person name="Walsh D.A."/>
            <person name="Denef V.J."/>
            <person name="McMahon K.D."/>
            <person name="Konstantinidis K.T."/>
            <person name="Eloe-Fadrosh E.A."/>
            <person name="Kyrpides N.C."/>
            <person name="Woyke T."/>
        </authorList>
    </citation>
    <scope>NUCLEOTIDE SEQUENCE</scope>
    <source>
        <strain evidence="2">GVMAG-M-3300027759-42</strain>
    </source>
</reference>
<sequence length="134" mass="15667">MSFVKIDKEIVIKLIMKILSLGLLILISNTESTRIVPRKLCKDCKYFIAHKKECALFGDTDLVNGKHDYNYAKNARNNENKCGEEAKFFEENNNKIMTVPYYFILNTVTYWPLTPVIALFFIYINALYKFTHPE</sequence>
<accession>A0A6C0LAP9</accession>
<feature type="transmembrane region" description="Helical" evidence="1">
    <location>
        <begin position="12"/>
        <end position="30"/>
    </location>
</feature>
<keyword evidence="1" id="KW-1133">Transmembrane helix</keyword>
<name>A0A6C0LAP9_9ZZZZ</name>